<dbReference type="Proteomes" id="UP001151760">
    <property type="component" value="Unassembled WGS sequence"/>
</dbReference>
<feature type="compositionally biased region" description="Basic and acidic residues" evidence="1">
    <location>
        <begin position="128"/>
        <end position="141"/>
    </location>
</feature>
<gene>
    <name evidence="2" type="ORF">Tco_1031989</name>
</gene>
<evidence type="ECO:0000256" key="1">
    <source>
        <dbReference type="SAM" id="MobiDB-lite"/>
    </source>
</evidence>
<dbReference type="EMBL" id="BQNB010018283">
    <property type="protein sequence ID" value="GJT72703.1"/>
    <property type="molecule type" value="Genomic_DNA"/>
</dbReference>
<reference evidence="2" key="2">
    <citation type="submission" date="2022-01" db="EMBL/GenBank/DDBJ databases">
        <authorList>
            <person name="Yamashiro T."/>
            <person name="Shiraishi A."/>
            <person name="Satake H."/>
            <person name="Nakayama K."/>
        </authorList>
    </citation>
    <scope>NUCLEOTIDE SEQUENCE</scope>
</reference>
<organism evidence="2 3">
    <name type="scientific">Tanacetum coccineum</name>
    <dbReference type="NCBI Taxonomy" id="301880"/>
    <lineage>
        <taxon>Eukaryota</taxon>
        <taxon>Viridiplantae</taxon>
        <taxon>Streptophyta</taxon>
        <taxon>Embryophyta</taxon>
        <taxon>Tracheophyta</taxon>
        <taxon>Spermatophyta</taxon>
        <taxon>Magnoliopsida</taxon>
        <taxon>eudicotyledons</taxon>
        <taxon>Gunneridae</taxon>
        <taxon>Pentapetalae</taxon>
        <taxon>asterids</taxon>
        <taxon>campanulids</taxon>
        <taxon>Asterales</taxon>
        <taxon>Asteraceae</taxon>
        <taxon>Asteroideae</taxon>
        <taxon>Anthemideae</taxon>
        <taxon>Anthemidinae</taxon>
        <taxon>Tanacetum</taxon>
    </lineage>
</organism>
<proteinExistence type="predicted"/>
<accession>A0ABQ5GAL3</accession>
<feature type="region of interest" description="Disordered" evidence="1">
    <location>
        <begin position="128"/>
        <end position="194"/>
    </location>
</feature>
<name>A0ABQ5GAL3_9ASTR</name>
<comment type="caution">
    <text evidence="2">The sequence shown here is derived from an EMBL/GenBank/DDBJ whole genome shotgun (WGS) entry which is preliminary data.</text>
</comment>
<keyword evidence="3" id="KW-1185">Reference proteome</keyword>
<protein>
    <submittedName>
        <fullName evidence="2">Retrovirus-related pol polyprotein from transposon TNT 1-94</fullName>
    </submittedName>
</protein>
<evidence type="ECO:0000313" key="2">
    <source>
        <dbReference type="EMBL" id="GJT72703.1"/>
    </source>
</evidence>
<evidence type="ECO:0000313" key="3">
    <source>
        <dbReference type="Proteomes" id="UP001151760"/>
    </source>
</evidence>
<sequence length="341" mass="38328">MRTSKYGESNATALEDLTLRAVNPVKEVLLKLELTDTSYIILLYKRRCYSLIPTESNSLPHAHAQTTKTYYWHQDSRIKKAQVHTKIKTFANSDIQDLPLRPQVYQGRLLASFQDDAKYEHIVSDEQAEVRVSDLGEKESKGEEEEVENRNDELVWENHDVTDENGGEKGDHGKGKSPTVSPNNGKTQESSNVSENVKVSYAKMITSNDTKIDKTLCYIPTTIGENGSDVAIFDEDLETMGFGKQSLVSGGRPLLVQKWSPDVSFEKNEPDNIPLWIKMFDILLEAWSAKGISTLASSLGKLIVMDDMAAQISIQGQEWTYFNHEEMARTAEDMTKIQGEG</sequence>
<feature type="compositionally biased region" description="Basic and acidic residues" evidence="1">
    <location>
        <begin position="148"/>
        <end position="174"/>
    </location>
</feature>
<reference evidence="2" key="1">
    <citation type="journal article" date="2022" name="Int. J. Mol. Sci.">
        <title>Draft Genome of Tanacetum Coccineum: Genomic Comparison of Closely Related Tanacetum-Family Plants.</title>
        <authorList>
            <person name="Yamashiro T."/>
            <person name="Shiraishi A."/>
            <person name="Nakayama K."/>
            <person name="Satake H."/>
        </authorList>
    </citation>
    <scope>NUCLEOTIDE SEQUENCE</scope>
</reference>
<feature type="compositionally biased region" description="Polar residues" evidence="1">
    <location>
        <begin position="178"/>
        <end position="188"/>
    </location>
</feature>